<sequence>MGKDKEEKDMVSPHQKTAPASNGDVLKLAKQGMKKYRKTLDKLAKN</sequence>
<dbReference type="Proteomes" id="UP001241848">
    <property type="component" value="Unassembled WGS sequence"/>
</dbReference>
<dbReference type="RefSeq" id="WP_305756998.1">
    <property type="nucleotide sequence ID" value="NZ_JAPCKK010000034.1"/>
</dbReference>
<dbReference type="EMBL" id="JAPCKK010000034">
    <property type="protein sequence ID" value="MDP4099383.1"/>
    <property type="molecule type" value="Genomic_DNA"/>
</dbReference>
<evidence type="ECO:0000313" key="3">
    <source>
        <dbReference type="Proteomes" id="UP001241848"/>
    </source>
</evidence>
<keyword evidence="3" id="KW-1185">Reference proteome</keyword>
<organism evidence="2 3">
    <name type="scientific">Paenibacillus zeirhizosphaerae</name>
    <dbReference type="NCBI Taxonomy" id="2987519"/>
    <lineage>
        <taxon>Bacteria</taxon>
        <taxon>Bacillati</taxon>
        <taxon>Bacillota</taxon>
        <taxon>Bacilli</taxon>
        <taxon>Bacillales</taxon>
        <taxon>Paenibacillaceae</taxon>
        <taxon>Paenibacillus</taxon>
    </lineage>
</organism>
<name>A0ABT9FXC5_9BACL</name>
<evidence type="ECO:0000313" key="2">
    <source>
        <dbReference type="EMBL" id="MDP4099383.1"/>
    </source>
</evidence>
<feature type="compositionally biased region" description="Basic and acidic residues" evidence="1">
    <location>
        <begin position="1"/>
        <end position="11"/>
    </location>
</feature>
<feature type="region of interest" description="Disordered" evidence="1">
    <location>
        <begin position="1"/>
        <end position="25"/>
    </location>
</feature>
<evidence type="ECO:0000256" key="1">
    <source>
        <dbReference type="SAM" id="MobiDB-lite"/>
    </source>
</evidence>
<reference evidence="2 3" key="1">
    <citation type="submission" date="2022-10" db="EMBL/GenBank/DDBJ databases">
        <title>Paenibacillus description and whole genome data of maize root bacterial community.</title>
        <authorList>
            <person name="Marton D."/>
            <person name="Farkas M."/>
            <person name="Cserhati M."/>
        </authorList>
    </citation>
    <scope>NUCLEOTIDE SEQUENCE [LARGE SCALE GENOMIC DNA]</scope>
    <source>
        <strain evidence="2 3">P96</strain>
    </source>
</reference>
<protein>
    <submittedName>
        <fullName evidence="2">Uncharacterized protein</fullName>
    </submittedName>
</protein>
<accession>A0ABT9FXC5</accession>
<comment type="caution">
    <text evidence="2">The sequence shown here is derived from an EMBL/GenBank/DDBJ whole genome shotgun (WGS) entry which is preliminary data.</text>
</comment>
<proteinExistence type="predicted"/>
<gene>
    <name evidence="2" type="ORF">OIN60_21945</name>
</gene>